<gene>
    <name evidence="2" type="ORF">GR702_15535</name>
</gene>
<evidence type="ECO:0000313" key="3">
    <source>
        <dbReference type="Proteomes" id="UP000465810"/>
    </source>
</evidence>
<protein>
    <submittedName>
        <fullName evidence="2">DUF1349 domain-containing protein</fullName>
    </submittedName>
</protein>
<proteinExistence type="predicted"/>
<dbReference type="EMBL" id="WVTD01000012">
    <property type="protein sequence ID" value="MYL99178.1"/>
    <property type="molecule type" value="Genomic_DNA"/>
</dbReference>
<dbReference type="InterPro" id="IPR013320">
    <property type="entry name" value="ConA-like_dom_sf"/>
</dbReference>
<dbReference type="SUPFAM" id="SSF49899">
    <property type="entry name" value="Concanavalin A-like lectins/glucanases"/>
    <property type="match status" value="1"/>
</dbReference>
<dbReference type="InterPro" id="IPR009784">
    <property type="entry name" value="DUF1349"/>
</dbReference>
<feature type="chain" id="PRO_5031269094" evidence="1">
    <location>
        <begin position="21"/>
        <end position="227"/>
    </location>
</feature>
<comment type="caution">
    <text evidence="2">The sequence shown here is derived from an EMBL/GenBank/DDBJ whole genome shotgun (WGS) entry which is preliminary data.</text>
</comment>
<dbReference type="Proteomes" id="UP000465810">
    <property type="component" value="Unassembled WGS sequence"/>
</dbReference>
<sequence>MKVQLPLMVIAMGLALPANAQQMGDEKVNLALPGISFTRSLNQAARSAKVEGGMISLASEGGRDNFRDPDGKLSNNTAPVLLAEVDNAKSWTLSGLVTPSFNATYDAGTFYIWIDDAHWLKMAMERDERGRVRIVSVRTNDTSDDNNHDVVTAPNVWMKISSDTKTVGFYYSTDQKSWQLIRLFKNDYPQKLWVGVSAQSPQGKGSVTQFRDLTLTKTSISDFRLGL</sequence>
<keyword evidence="1" id="KW-0732">Signal</keyword>
<organism evidence="2 3">
    <name type="scientific">Novosphingobium silvae</name>
    <dbReference type="NCBI Taxonomy" id="2692619"/>
    <lineage>
        <taxon>Bacteria</taxon>
        <taxon>Pseudomonadati</taxon>
        <taxon>Pseudomonadota</taxon>
        <taxon>Alphaproteobacteria</taxon>
        <taxon>Sphingomonadales</taxon>
        <taxon>Sphingomonadaceae</taxon>
        <taxon>Novosphingobium</taxon>
    </lineage>
</organism>
<dbReference type="AlphaFoldDB" id="A0A7X4GIA9"/>
<evidence type="ECO:0000256" key="1">
    <source>
        <dbReference type="SAM" id="SignalP"/>
    </source>
</evidence>
<dbReference type="Pfam" id="PF07081">
    <property type="entry name" value="DUF1349"/>
    <property type="match status" value="1"/>
</dbReference>
<keyword evidence="3" id="KW-1185">Reference proteome</keyword>
<evidence type="ECO:0000313" key="2">
    <source>
        <dbReference type="EMBL" id="MYL99178.1"/>
    </source>
</evidence>
<feature type="signal peptide" evidence="1">
    <location>
        <begin position="1"/>
        <end position="20"/>
    </location>
</feature>
<reference evidence="2 3" key="1">
    <citation type="submission" date="2019-12" db="EMBL/GenBank/DDBJ databases">
        <authorList>
            <person name="Feng G."/>
            <person name="Zhu H."/>
        </authorList>
    </citation>
    <scope>NUCLEOTIDE SEQUENCE [LARGE SCALE GENOMIC DNA]</scope>
    <source>
        <strain evidence="2 3">FGD1</strain>
    </source>
</reference>
<dbReference type="Gene3D" id="2.60.120.200">
    <property type="match status" value="1"/>
</dbReference>
<accession>A0A7X4GIA9</accession>
<dbReference type="RefSeq" id="WP_160986710.1">
    <property type="nucleotide sequence ID" value="NZ_WVTD01000012.1"/>
</dbReference>
<dbReference type="PANTHER" id="PTHR35332:SF2">
    <property type="entry name" value="REGULATION OF ENOLASE PROTEIN 1"/>
    <property type="match status" value="1"/>
</dbReference>
<dbReference type="PANTHER" id="PTHR35332">
    <property type="entry name" value="REGULATION OF ENOLASE PROTEIN 1"/>
    <property type="match status" value="1"/>
</dbReference>
<name>A0A7X4GIA9_9SPHN</name>